<reference evidence="3" key="1">
    <citation type="submission" date="2021-04" db="EMBL/GenBank/DDBJ databases">
        <authorList>
            <person name="Rodrigo-Torres L."/>
            <person name="Arahal R. D."/>
            <person name="Lucena T."/>
        </authorList>
    </citation>
    <scope>NUCLEOTIDE SEQUENCE</scope>
    <source>
        <strain evidence="3">CECT 9275</strain>
    </source>
</reference>
<dbReference type="InterPro" id="IPR025411">
    <property type="entry name" value="DUF4136"/>
</dbReference>
<keyword evidence="4" id="KW-1185">Reference proteome</keyword>
<dbReference type="Pfam" id="PF13590">
    <property type="entry name" value="DUF4136"/>
    <property type="match status" value="1"/>
</dbReference>
<evidence type="ECO:0000313" key="4">
    <source>
        <dbReference type="Proteomes" id="UP000680038"/>
    </source>
</evidence>
<comment type="caution">
    <text evidence="3">The sequence shown here is derived from an EMBL/GenBank/DDBJ whole genome shotgun (WGS) entry which is preliminary data.</text>
</comment>
<feature type="signal peptide" evidence="1">
    <location>
        <begin position="1"/>
        <end position="22"/>
    </location>
</feature>
<dbReference type="Gene3D" id="3.30.160.670">
    <property type="match status" value="1"/>
</dbReference>
<evidence type="ECO:0000313" key="3">
    <source>
        <dbReference type="EMBL" id="CAG5004376.1"/>
    </source>
</evidence>
<keyword evidence="1" id="KW-0732">Signal</keyword>
<protein>
    <recommendedName>
        <fullName evidence="2">DUF4136 domain-containing protein</fullName>
    </recommendedName>
</protein>
<feature type="chain" id="PRO_5037873796" description="DUF4136 domain-containing protein" evidence="1">
    <location>
        <begin position="23"/>
        <end position="203"/>
    </location>
</feature>
<sequence length="203" mass="23047">MNMLRKTSFVLILAGATFFSCSKDPISDLSTEETLVYITNKDNQADYKQYKTFSVVDSVLVIEDNRVTPSLDNLDRSLLEGIIDNMEKMGYQYVSPDKNPDVGITASWITNNYLNVVSQPISSYWGGYYGGYGYGYPSYYSYYQTSESYWLVSMLDFKNPDTANKTFRVIWDAQIRGAGVGSSQYVTKMVDSIFGQSQYLKIN</sequence>
<dbReference type="PROSITE" id="PS51257">
    <property type="entry name" value="PROKAR_LIPOPROTEIN"/>
    <property type="match status" value="1"/>
</dbReference>
<feature type="domain" description="DUF4136" evidence="2">
    <location>
        <begin position="39"/>
        <end position="196"/>
    </location>
</feature>
<accession>A0A916JER7</accession>
<dbReference type="Proteomes" id="UP000680038">
    <property type="component" value="Unassembled WGS sequence"/>
</dbReference>
<name>A0A916JER7_9BACT</name>
<organism evidence="3 4">
    <name type="scientific">Dyadobacter helix</name>
    <dbReference type="NCBI Taxonomy" id="2822344"/>
    <lineage>
        <taxon>Bacteria</taxon>
        <taxon>Pseudomonadati</taxon>
        <taxon>Bacteroidota</taxon>
        <taxon>Cytophagia</taxon>
        <taxon>Cytophagales</taxon>
        <taxon>Spirosomataceae</taxon>
        <taxon>Dyadobacter</taxon>
    </lineage>
</organism>
<evidence type="ECO:0000256" key="1">
    <source>
        <dbReference type="SAM" id="SignalP"/>
    </source>
</evidence>
<evidence type="ECO:0000259" key="2">
    <source>
        <dbReference type="Pfam" id="PF13590"/>
    </source>
</evidence>
<dbReference type="AlphaFoldDB" id="A0A916JER7"/>
<dbReference type="EMBL" id="CAJRAF010000002">
    <property type="protein sequence ID" value="CAG5004376.1"/>
    <property type="molecule type" value="Genomic_DNA"/>
</dbReference>
<proteinExistence type="predicted"/>
<gene>
    <name evidence="3" type="ORF">DYBT9275_03358</name>
</gene>